<dbReference type="InterPro" id="IPR052769">
    <property type="entry name" value="TPR_domain_protein"/>
</dbReference>
<organism evidence="2 3">
    <name type="scientific">Pristionchus entomophagus</name>
    <dbReference type="NCBI Taxonomy" id="358040"/>
    <lineage>
        <taxon>Eukaryota</taxon>
        <taxon>Metazoa</taxon>
        <taxon>Ecdysozoa</taxon>
        <taxon>Nematoda</taxon>
        <taxon>Chromadorea</taxon>
        <taxon>Rhabditida</taxon>
        <taxon>Rhabditina</taxon>
        <taxon>Diplogasteromorpha</taxon>
        <taxon>Diplogasteroidea</taxon>
        <taxon>Neodiplogasteridae</taxon>
        <taxon>Pristionchus</taxon>
    </lineage>
</organism>
<evidence type="ECO:0000256" key="1">
    <source>
        <dbReference type="SAM" id="MobiDB-lite"/>
    </source>
</evidence>
<feature type="non-terminal residue" evidence="2">
    <location>
        <position position="1"/>
    </location>
</feature>
<name>A0AAV5U7J1_9BILA</name>
<dbReference type="AlphaFoldDB" id="A0AAV5U7J1"/>
<feature type="compositionally biased region" description="Low complexity" evidence="1">
    <location>
        <begin position="82"/>
        <end position="94"/>
    </location>
</feature>
<dbReference type="PANTHER" id="PTHR46014">
    <property type="entry name" value="TETRATRICOPEPTIDE REPEAT PROTEIN 1"/>
    <property type="match status" value="1"/>
</dbReference>
<feature type="region of interest" description="Disordered" evidence="1">
    <location>
        <begin position="36"/>
        <end position="94"/>
    </location>
</feature>
<dbReference type="PANTHER" id="PTHR46014:SF1">
    <property type="entry name" value="TETRATRICOPEPTIDE REPEAT PROTEIN 1"/>
    <property type="match status" value="1"/>
</dbReference>
<dbReference type="InterPro" id="IPR011990">
    <property type="entry name" value="TPR-like_helical_dom_sf"/>
</dbReference>
<keyword evidence="3" id="KW-1185">Reference proteome</keyword>
<sequence>QMSLILLEQARKDGNTAFGEGDYEKAASFYEAALKEEEDSRRVEKGEKGEKEIPTEGVLIEEIEDDDSSPSDLPDQLHQSEAAATAAADAAAAANEETEQQLQSAPLEVLQMRAVLLSNLAAARIKQENWASAVAAATLAIDSGAVQNEKAIERRAHAYSNMENKEDDALSDYKTLLEKCPDRRDVVDKIRELEVQIAARNERIKDEMIDKMKQFGNFFLKPFGLSTDSFQMVPNGEGGYSVKMSNGDS</sequence>
<evidence type="ECO:0000313" key="2">
    <source>
        <dbReference type="EMBL" id="GMT02367.1"/>
    </source>
</evidence>
<evidence type="ECO:0008006" key="4">
    <source>
        <dbReference type="Google" id="ProtNLM"/>
    </source>
</evidence>
<evidence type="ECO:0000313" key="3">
    <source>
        <dbReference type="Proteomes" id="UP001432027"/>
    </source>
</evidence>
<reference evidence="2" key="1">
    <citation type="submission" date="2023-10" db="EMBL/GenBank/DDBJ databases">
        <title>Genome assembly of Pristionchus species.</title>
        <authorList>
            <person name="Yoshida K."/>
            <person name="Sommer R.J."/>
        </authorList>
    </citation>
    <scope>NUCLEOTIDE SEQUENCE</scope>
    <source>
        <strain evidence="2">RS0144</strain>
    </source>
</reference>
<dbReference type="Gene3D" id="1.25.40.10">
    <property type="entry name" value="Tetratricopeptide repeat domain"/>
    <property type="match status" value="1"/>
</dbReference>
<dbReference type="SUPFAM" id="SSF48452">
    <property type="entry name" value="TPR-like"/>
    <property type="match status" value="1"/>
</dbReference>
<proteinExistence type="predicted"/>
<feature type="compositionally biased region" description="Acidic residues" evidence="1">
    <location>
        <begin position="59"/>
        <end position="69"/>
    </location>
</feature>
<accession>A0AAV5U7J1</accession>
<gene>
    <name evidence="2" type="ORF">PENTCL1PPCAC_24541</name>
</gene>
<dbReference type="EMBL" id="BTSX01000005">
    <property type="protein sequence ID" value="GMT02367.1"/>
    <property type="molecule type" value="Genomic_DNA"/>
</dbReference>
<comment type="caution">
    <text evidence="2">The sequence shown here is derived from an EMBL/GenBank/DDBJ whole genome shotgun (WGS) entry which is preliminary data.</text>
</comment>
<dbReference type="Proteomes" id="UP001432027">
    <property type="component" value="Unassembled WGS sequence"/>
</dbReference>
<protein>
    <recommendedName>
        <fullName evidence="4">TPR_REGION domain-containing protein</fullName>
    </recommendedName>
</protein>
<feature type="compositionally biased region" description="Basic and acidic residues" evidence="1">
    <location>
        <begin position="36"/>
        <end position="54"/>
    </location>
</feature>